<dbReference type="InterPro" id="IPR036895">
    <property type="entry name" value="Uracil-DNA_glycosylase-like_sf"/>
</dbReference>
<evidence type="ECO:0000256" key="10">
    <source>
        <dbReference type="SAM" id="MobiDB-lite"/>
    </source>
</evidence>
<dbReference type="GO" id="GO:0005634">
    <property type="term" value="C:nucleus"/>
    <property type="evidence" value="ECO:0007669"/>
    <property type="project" value="UniProtKB-SubCell"/>
</dbReference>
<evidence type="ECO:0000256" key="1">
    <source>
        <dbReference type="ARBA" id="ARBA00008184"/>
    </source>
</evidence>
<evidence type="ECO:0000256" key="9">
    <source>
        <dbReference type="RuleBase" id="RU003780"/>
    </source>
</evidence>
<keyword evidence="6 7" id="KW-0539">Nucleus</keyword>
<dbReference type="SMART" id="SM00987">
    <property type="entry name" value="UreE_C"/>
    <property type="match status" value="1"/>
</dbReference>
<dbReference type="Gene3D" id="3.40.470.10">
    <property type="entry name" value="Uracil-DNA glycosylase-like domain"/>
    <property type="match status" value="1"/>
</dbReference>
<keyword evidence="2 7" id="KW-0227">DNA damage</keyword>
<dbReference type="Proteomes" id="UP000017559">
    <property type="component" value="Unassembled WGS sequence"/>
</dbReference>
<evidence type="ECO:0000256" key="7">
    <source>
        <dbReference type="HAMAP-Rule" id="MF_03166"/>
    </source>
</evidence>
<dbReference type="FunFam" id="3.40.470.10:FF:000007">
    <property type="entry name" value="Uracil-DNA glycosylase"/>
    <property type="match status" value="1"/>
</dbReference>
<comment type="function">
    <text evidence="7 9">Excises uracil residues from the DNA which can arise as a result of misincorporation of dUMP residues by DNA polymerase or due to deamination of cytosine.</text>
</comment>
<keyword evidence="4 7" id="KW-0496">Mitochondrion</keyword>
<comment type="subcellular location">
    <subcellularLocation>
        <location evidence="7">Mitochondrion</location>
    </subcellularLocation>
    <subcellularLocation>
        <location evidence="7">Nucleus</location>
    </subcellularLocation>
</comment>
<feature type="domain" description="Uracil-DNA glycosylase-like" evidence="11">
    <location>
        <begin position="127"/>
        <end position="293"/>
    </location>
</feature>
<dbReference type="InterPro" id="IPR018085">
    <property type="entry name" value="Ura-DNA_Glyclase_AS"/>
</dbReference>
<dbReference type="EMBL" id="AWSO01000147">
    <property type="protein sequence ID" value="ESK94273.1"/>
    <property type="molecule type" value="Genomic_DNA"/>
</dbReference>
<dbReference type="AlphaFoldDB" id="V2X545"/>
<protein>
    <recommendedName>
        <fullName evidence="7 9">Uracil-DNA glycosylase</fullName>
        <shortName evidence="7">UDG</shortName>
        <ecNumber evidence="7 9">3.2.2.27</ecNumber>
    </recommendedName>
</protein>
<dbReference type="SMART" id="SM00986">
    <property type="entry name" value="UDG"/>
    <property type="match status" value="1"/>
</dbReference>
<dbReference type="NCBIfam" id="NF003592">
    <property type="entry name" value="PRK05254.1-5"/>
    <property type="match status" value="1"/>
</dbReference>
<dbReference type="Pfam" id="PF03167">
    <property type="entry name" value="UDG"/>
    <property type="match status" value="1"/>
</dbReference>
<dbReference type="NCBIfam" id="NF003589">
    <property type="entry name" value="PRK05254.1-2"/>
    <property type="match status" value="1"/>
</dbReference>
<dbReference type="EC" id="3.2.2.27" evidence="7 9"/>
<comment type="caution">
    <text evidence="12">The sequence shown here is derived from an EMBL/GenBank/DDBJ whole genome shotgun (WGS) entry which is preliminary data.</text>
</comment>
<dbReference type="PROSITE" id="PS00130">
    <property type="entry name" value="U_DNA_GLYCOSYLASE"/>
    <property type="match status" value="1"/>
</dbReference>
<dbReference type="CDD" id="cd10027">
    <property type="entry name" value="UDG-F1-like"/>
    <property type="match status" value="1"/>
</dbReference>
<organism evidence="12 13">
    <name type="scientific">Moniliophthora roreri (strain MCA 2997)</name>
    <name type="common">Cocoa frosty pod rot fungus</name>
    <name type="synonym">Crinipellis roreri</name>
    <dbReference type="NCBI Taxonomy" id="1381753"/>
    <lineage>
        <taxon>Eukaryota</taxon>
        <taxon>Fungi</taxon>
        <taxon>Dikarya</taxon>
        <taxon>Basidiomycota</taxon>
        <taxon>Agaricomycotina</taxon>
        <taxon>Agaricomycetes</taxon>
        <taxon>Agaricomycetidae</taxon>
        <taxon>Agaricales</taxon>
        <taxon>Marasmiineae</taxon>
        <taxon>Marasmiaceae</taxon>
        <taxon>Moniliophthora</taxon>
    </lineage>
</organism>
<comment type="catalytic activity">
    <reaction evidence="7 9">
        <text>Hydrolyzes single-stranded DNA or mismatched double-stranded DNA and polynucleotides, releasing free uracil.</text>
        <dbReference type="EC" id="3.2.2.27"/>
    </reaction>
</comment>
<reference evidence="12 13" key="1">
    <citation type="journal article" date="2014" name="BMC Genomics">
        <title>Genome and secretome analysis of the hemibiotrophic fungal pathogen, Moniliophthora roreri, which causes frosty pod rot disease of cacao: mechanisms of the biotrophic and necrotrophic phases.</title>
        <authorList>
            <person name="Meinhardt L.W."/>
            <person name="Costa G.G.L."/>
            <person name="Thomazella D.P.T."/>
            <person name="Teixeira P.J.P.L."/>
            <person name="Carazzolle M.F."/>
            <person name="Schuster S.C."/>
            <person name="Carlson J.E."/>
            <person name="Guiltinan M.J."/>
            <person name="Mieczkowski P."/>
            <person name="Farmer A."/>
            <person name="Ramaraj T."/>
            <person name="Crozier J."/>
            <person name="Davis R.E."/>
            <person name="Shao J."/>
            <person name="Melnick R.L."/>
            <person name="Pereira G.A.G."/>
            <person name="Bailey B.A."/>
        </authorList>
    </citation>
    <scope>NUCLEOTIDE SEQUENCE [LARGE SCALE GENOMIC DNA]</scope>
    <source>
        <strain evidence="12 13">MCA 2997</strain>
    </source>
</reference>
<evidence type="ECO:0000259" key="11">
    <source>
        <dbReference type="SMART" id="SM00986"/>
    </source>
</evidence>
<feature type="region of interest" description="Disordered" evidence="10">
    <location>
        <begin position="39"/>
        <end position="60"/>
    </location>
</feature>
<dbReference type="SUPFAM" id="SSF52141">
    <property type="entry name" value="Uracil-DNA glycosylase-like"/>
    <property type="match status" value="1"/>
</dbReference>
<sequence>MPKHVEKDVETGMLQVANASRRTANAVVQTKLTRTLVVQTTGKKDSKRKSKDSSEANGLEKLSPELHATIAAQLAGLEKDTMGESWYNALKGEFEKDYFRKLKTFLETETKTYTVFPPLNNIYSWSRYTSLDAVKVVILGQDPYHDVGQAHGLSFSVLPPTKLPGSLKNIYKQIAVDVPSFVIPKTAGDLSRLAKLGVLWLNTSLTVRAHKAASHSGKGWEILTAQAIKAVIARPDSNGVVFMAWGLPAQKTCDKIGIDETKHLVLKSAHPSPLSAHRGFLGNGHFKRANEWLREKYGEGAEIDWTVLNRYVLHL</sequence>
<dbReference type="GO" id="GO:0004844">
    <property type="term" value="F:uracil DNA N-glycosylase activity"/>
    <property type="evidence" value="ECO:0007669"/>
    <property type="project" value="UniProtKB-UniRule"/>
</dbReference>
<keyword evidence="3 7" id="KW-0378">Hydrolase</keyword>
<evidence type="ECO:0000313" key="13">
    <source>
        <dbReference type="Proteomes" id="UP000017559"/>
    </source>
</evidence>
<name>V2X545_MONRO</name>
<dbReference type="HAMAP" id="MF_00148">
    <property type="entry name" value="UDG"/>
    <property type="match status" value="1"/>
</dbReference>
<dbReference type="GO" id="GO:0005739">
    <property type="term" value="C:mitochondrion"/>
    <property type="evidence" value="ECO:0007669"/>
    <property type="project" value="UniProtKB-SubCell"/>
</dbReference>
<comment type="similarity">
    <text evidence="1 7 9">Belongs to the uracil-DNA glycosylase (UDG) superfamily. UNG family.</text>
</comment>
<evidence type="ECO:0000256" key="6">
    <source>
        <dbReference type="ARBA" id="ARBA00023242"/>
    </source>
</evidence>
<proteinExistence type="inferred from homology"/>
<dbReference type="HOGENOM" id="CLU_032162_2_2_1"/>
<dbReference type="STRING" id="1381753.V2X545"/>
<dbReference type="InterPro" id="IPR005122">
    <property type="entry name" value="Uracil-DNA_glycosylase-like"/>
</dbReference>
<dbReference type="NCBIfam" id="NF003588">
    <property type="entry name" value="PRK05254.1-1"/>
    <property type="match status" value="1"/>
</dbReference>
<evidence type="ECO:0000256" key="5">
    <source>
        <dbReference type="ARBA" id="ARBA00023204"/>
    </source>
</evidence>
<evidence type="ECO:0000256" key="2">
    <source>
        <dbReference type="ARBA" id="ARBA00022763"/>
    </source>
</evidence>
<accession>V2X545</accession>
<keyword evidence="13" id="KW-1185">Reference proteome</keyword>
<evidence type="ECO:0000256" key="3">
    <source>
        <dbReference type="ARBA" id="ARBA00022801"/>
    </source>
</evidence>
<dbReference type="InterPro" id="IPR002043">
    <property type="entry name" value="UDG_fam1"/>
</dbReference>
<gene>
    <name evidence="7" type="primary">UNG1</name>
    <name evidence="12" type="ORF">Moror_8258</name>
</gene>
<dbReference type="PANTHER" id="PTHR11264:SF0">
    <property type="entry name" value="URACIL-DNA GLYCOSYLASE"/>
    <property type="match status" value="1"/>
</dbReference>
<feature type="active site" description="Proton acceptor" evidence="7 8">
    <location>
        <position position="142"/>
    </location>
</feature>
<dbReference type="KEGG" id="mrr:Moror_8258"/>
<evidence type="ECO:0000256" key="8">
    <source>
        <dbReference type="PROSITE-ProRule" id="PRU10072"/>
    </source>
</evidence>
<evidence type="ECO:0000313" key="12">
    <source>
        <dbReference type="EMBL" id="ESK94273.1"/>
    </source>
</evidence>
<dbReference type="OrthoDB" id="10031947at2759"/>
<evidence type="ECO:0000256" key="4">
    <source>
        <dbReference type="ARBA" id="ARBA00023128"/>
    </source>
</evidence>
<keyword evidence="5 7" id="KW-0234">DNA repair</keyword>
<dbReference type="GO" id="GO:0097510">
    <property type="term" value="P:base-excision repair, AP site formation via deaminated base removal"/>
    <property type="evidence" value="ECO:0007669"/>
    <property type="project" value="TreeGrafter"/>
</dbReference>
<dbReference type="PANTHER" id="PTHR11264">
    <property type="entry name" value="URACIL-DNA GLYCOSYLASE"/>
    <property type="match status" value="1"/>
</dbReference>
<dbReference type="NCBIfam" id="TIGR00628">
    <property type="entry name" value="ung"/>
    <property type="match status" value="1"/>
</dbReference>